<accession>A0A662ZGX4</accession>
<protein>
    <submittedName>
        <fullName evidence="2">Uncharacterized protein</fullName>
    </submittedName>
</protein>
<keyword evidence="3" id="KW-1185">Reference proteome</keyword>
<gene>
    <name evidence="2" type="ORF">SAMN02910344_01123</name>
</gene>
<dbReference type="RefSeq" id="WP_093141776.1">
    <property type="nucleotide sequence ID" value="NZ_FOXF01000016.1"/>
</dbReference>
<feature type="region of interest" description="Disordered" evidence="1">
    <location>
        <begin position="1"/>
        <end position="40"/>
    </location>
</feature>
<evidence type="ECO:0000313" key="2">
    <source>
        <dbReference type="EMBL" id="SFP33505.1"/>
    </source>
</evidence>
<organism evidence="2 3">
    <name type="scientific">Ruminobacter amylophilus</name>
    <dbReference type="NCBI Taxonomy" id="867"/>
    <lineage>
        <taxon>Bacteria</taxon>
        <taxon>Pseudomonadati</taxon>
        <taxon>Pseudomonadota</taxon>
        <taxon>Gammaproteobacteria</taxon>
        <taxon>Aeromonadales</taxon>
        <taxon>Succinivibrionaceae</taxon>
        <taxon>Ruminobacter</taxon>
    </lineage>
</organism>
<feature type="region of interest" description="Disordered" evidence="1">
    <location>
        <begin position="52"/>
        <end position="72"/>
    </location>
</feature>
<evidence type="ECO:0000313" key="3">
    <source>
        <dbReference type="Proteomes" id="UP000243745"/>
    </source>
</evidence>
<dbReference type="Proteomes" id="UP000243745">
    <property type="component" value="Unassembled WGS sequence"/>
</dbReference>
<proteinExistence type="predicted"/>
<dbReference type="EMBL" id="FOXF01000016">
    <property type="protein sequence ID" value="SFP33505.1"/>
    <property type="molecule type" value="Genomic_DNA"/>
</dbReference>
<sequence length="176" mass="19722">MSSENNNKADVSAAERNQDESAGDNSKENASNEAVYDLSMTAYDDESSDSGFVFLDDASEDNDGTEIRSTDEDSARQWFTTDQLHDIQVFINAMNGLFKLVANADYTDQVKFIRQNISVLRTIAHNSTGLLAYDERETDDEIYASSLVMRWSCGIPLEEDLADNYGELGVWNYIPE</sequence>
<name>A0A662ZGX4_9GAMM</name>
<reference evidence="2 3" key="1">
    <citation type="submission" date="2016-10" db="EMBL/GenBank/DDBJ databases">
        <authorList>
            <person name="Varghese N."/>
            <person name="Submissions S."/>
        </authorList>
    </citation>
    <scope>NUCLEOTIDE SEQUENCE [LARGE SCALE GENOMIC DNA]</scope>
    <source>
        <strain evidence="2 3">DSM 1361</strain>
    </source>
</reference>
<evidence type="ECO:0000256" key="1">
    <source>
        <dbReference type="SAM" id="MobiDB-lite"/>
    </source>
</evidence>
<dbReference type="AlphaFoldDB" id="A0A662ZGX4"/>